<dbReference type="EMBL" id="JAAAPO010000006">
    <property type="protein sequence ID" value="NBC37812.1"/>
    <property type="molecule type" value="Genomic_DNA"/>
</dbReference>
<dbReference type="RefSeq" id="WP_161720236.1">
    <property type="nucleotide sequence ID" value="NZ_JAAAPO010000006.1"/>
</dbReference>
<dbReference type="PANTHER" id="PTHR36154:SF1">
    <property type="entry name" value="DNA-BINDING TRANSCRIPTIONAL ACTIVATOR ALPA"/>
    <property type="match status" value="1"/>
</dbReference>
<name>A0ABW9XGY4_9SPHN</name>
<gene>
    <name evidence="1" type="ORF">GTZ99_14750</name>
</gene>
<proteinExistence type="predicted"/>
<reference evidence="2" key="1">
    <citation type="submission" date="2020-01" db="EMBL/GenBank/DDBJ databases">
        <title>Sphingomonas sp. strain CSW-10.</title>
        <authorList>
            <person name="Chen W.-M."/>
        </authorList>
    </citation>
    <scope>NUCLEOTIDE SEQUENCE [LARGE SCALE GENOMIC DNA]</scope>
    <source>
        <strain evidence="2">FSY-8</strain>
    </source>
</reference>
<evidence type="ECO:0000313" key="2">
    <source>
        <dbReference type="Proteomes" id="UP000753724"/>
    </source>
</evidence>
<sequence>MPIQPVSNVVNQNAYQSHLQPDRLLRLKQVMDIVALGKTMIYRLISEGRFPKPLKPCSNASRWSEGEVYAWVAGQCSRRQ</sequence>
<dbReference type="InterPro" id="IPR052931">
    <property type="entry name" value="Prophage_regulatory_activator"/>
</dbReference>
<comment type="caution">
    <text evidence="1">The sequence shown here is derived from an EMBL/GenBank/DDBJ whole genome shotgun (WGS) entry which is preliminary data.</text>
</comment>
<dbReference type="PANTHER" id="PTHR36154">
    <property type="entry name" value="DNA-BINDING TRANSCRIPTIONAL ACTIVATOR ALPA"/>
    <property type="match status" value="1"/>
</dbReference>
<dbReference type="InterPro" id="IPR010260">
    <property type="entry name" value="AlpA"/>
</dbReference>
<protein>
    <submittedName>
        <fullName evidence="1">AlpA family phage regulatory protein</fullName>
    </submittedName>
</protein>
<dbReference type="Pfam" id="PF05930">
    <property type="entry name" value="Phage_AlpA"/>
    <property type="match status" value="1"/>
</dbReference>
<evidence type="ECO:0000313" key="1">
    <source>
        <dbReference type="EMBL" id="NBC37812.1"/>
    </source>
</evidence>
<keyword evidence="2" id="KW-1185">Reference proteome</keyword>
<organism evidence="1 2">
    <name type="scientific">Novosphingobium ovatum</name>
    <dbReference type="NCBI Taxonomy" id="1908523"/>
    <lineage>
        <taxon>Bacteria</taxon>
        <taxon>Pseudomonadati</taxon>
        <taxon>Pseudomonadota</taxon>
        <taxon>Alphaproteobacteria</taxon>
        <taxon>Sphingomonadales</taxon>
        <taxon>Sphingomonadaceae</taxon>
        <taxon>Novosphingobium</taxon>
    </lineage>
</organism>
<accession>A0ABW9XGY4</accession>
<dbReference type="Proteomes" id="UP000753724">
    <property type="component" value="Unassembled WGS sequence"/>
</dbReference>
<dbReference type="Gene3D" id="1.10.238.160">
    <property type="match status" value="1"/>
</dbReference>